<accession>A0ACC2BPG7</accession>
<protein>
    <submittedName>
        <fullName evidence="1">Uncharacterized protein</fullName>
    </submittedName>
</protein>
<reference evidence="2" key="1">
    <citation type="journal article" date="2024" name="Proc. Natl. Acad. Sci. U.S.A.">
        <title>Extraordinary preservation of gene collinearity over three hundred million years revealed in homosporous lycophytes.</title>
        <authorList>
            <person name="Li C."/>
            <person name="Wickell D."/>
            <person name="Kuo L.Y."/>
            <person name="Chen X."/>
            <person name="Nie B."/>
            <person name="Liao X."/>
            <person name="Peng D."/>
            <person name="Ji J."/>
            <person name="Jenkins J."/>
            <person name="Williams M."/>
            <person name="Shu S."/>
            <person name="Plott C."/>
            <person name="Barry K."/>
            <person name="Rajasekar S."/>
            <person name="Grimwood J."/>
            <person name="Han X."/>
            <person name="Sun S."/>
            <person name="Hou Z."/>
            <person name="He W."/>
            <person name="Dai G."/>
            <person name="Sun C."/>
            <person name="Schmutz J."/>
            <person name="Leebens-Mack J.H."/>
            <person name="Li F.W."/>
            <person name="Wang L."/>
        </authorList>
    </citation>
    <scope>NUCLEOTIDE SEQUENCE [LARGE SCALE GENOMIC DNA]</scope>
    <source>
        <strain evidence="2">cv. PW_Plant_1</strain>
    </source>
</reference>
<name>A0ACC2BPG7_DIPCM</name>
<sequence>MAVAAFRSTTKRSTLETDGASFSVSSRKGGHRRTKSFTDSSCAYLSDSSSSSGYKLKPFPGQPSSDSESDADGSCGNYTKGRPVMTQVRCEPRYMSQLQRQTDEPRGYESASSSISKQRRSPSYQNLSQISKQSVPSVADGGGGNYTAGRSVMTEVRHEPRYMAQLQRRIDEPRGYESASSSSISKHRRSSSYQDLCQISKQSVSRDRKKSENKHVAEDQSEMQEVEERTIRAVHAQTKPYERDPPAGDADNVGLYAMMRAEVQRAVEDLKKEFQQAVQCFDKCSNFLLETDMQSVTEYGLQYSFESLGERLSNSQISEGSLENIVKPVDGELTEDASDISNVYAARLHQSEQRARELRLQLEEEERRSADIAKSVGKLHLDTGSIRARKSRRGTDRQMVSKSLDEDARRYFEECVGILKLENSEAEESFSDGPSSAHLQQNISFLSKGHAIQSSPPQESPLKQNDMDHLIMDKKPTKIKTRPVNDDGVVMPWLDWECDRDANSITSRQEDPKFQQISKELSSISDIPTSDGSVIGSVSGYKRADWRCLSSTLNINPRQSVQTYRNEPSFDSDNEIFTSEIDQLPSSQLQSSIGSGGHFTGNLKLMKMVECSSITKEVRSIHLEDTNRISKSMDKTASVLVSDDILSQRKLYRSRIAQGRLLLCGGKS</sequence>
<keyword evidence="2" id="KW-1185">Reference proteome</keyword>
<evidence type="ECO:0000313" key="2">
    <source>
        <dbReference type="Proteomes" id="UP001162992"/>
    </source>
</evidence>
<dbReference type="Proteomes" id="UP001162992">
    <property type="component" value="Chromosome 14"/>
</dbReference>
<evidence type="ECO:0000313" key="1">
    <source>
        <dbReference type="EMBL" id="KAJ7531621.1"/>
    </source>
</evidence>
<gene>
    <name evidence="1" type="ORF">O6H91_14G051400</name>
</gene>
<proteinExistence type="predicted"/>
<comment type="caution">
    <text evidence="1">The sequence shown here is derived from an EMBL/GenBank/DDBJ whole genome shotgun (WGS) entry which is preliminary data.</text>
</comment>
<organism evidence="1 2">
    <name type="scientific">Diphasiastrum complanatum</name>
    <name type="common">Issler's clubmoss</name>
    <name type="synonym">Lycopodium complanatum</name>
    <dbReference type="NCBI Taxonomy" id="34168"/>
    <lineage>
        <taxon>Eukaryota</taxon>
        <taxon>Viridiplantae</taxon>
        <taxon>Streptophyta</taxon>
        <taxon>Embryophyta</taxon>
        <taxon>Tracheophyta</taxon>
        <taxon>Lycopodiopsida</taxon>
        <taxon>Lycopodiales</taxon>
        <taxon>Lycopodiaceae</taxon>
        <taxon>Lycopodioideae</taxon>
        <taxon>Diphasiastrum</taxon>
    </lineage>
</organism>
<dbReference type="EMBL" id="CM055105">
    <property type="protein sequence ID" value="KAJ7531621.1"/>
    <property type="molecule type" value="Genomic_DNA"/>
</dbReference>